<dbReference type="Proteomes" id="UP001320706">
    <property type="component" value="Unassembled WGS sequence"/>
</dbReference>
<organism evidence="1 2">
    <name type="scientific">Zalaria obscura</name>
    <dbReference type="NCBI Taxonomy" id="2024903"/>
    <lineage>
        <taxon>Eukaryota</taxon>
        <taxon>Fungi</taxon>
        <taxon>Dikarya</taxon>
        <taxon>Ascomycota</taxon>
        <taxon>Pezizomycotina</taxon>
        <taxon>Dothideomycetes</taxon>
        <taxon>Dothideomycetidae</taxon>
        <taxon>Dothideales</taxon>
        <taxon>Zalariaceae</taxon>
        <taxon>Zalaria</taxon>
    </lineage>
</organism>
<gene>
    <name evidence="1" type="ORF">M8818_007425</name>
</gene>
<evidence type="ECO:0000313" key="2">
    <source>
        <dbReference type="Proteomes" id="UP001320706"/>
    </source>
</evidence>
<reference evidence="1" key="1">
    <citation type="submission" date="2024-02" db="EMBL/GenBank/DDBJ databases">
        <title>Metagenome Assembled Genome of Zalaria obscura JY119.</title>
        <authorList>
            <person name="Vighnesh L."/>
            <person name="Jagadeeshwari U."/>
            <person name="Venkata Ramana C."/>
            <person name="Sasikala C."/>
        </authorList>
    </citation>
    <scope>NUCLEOTIDE SEQUENCE</scope>
    <source>
        <strain evidence="1">JY119</strain>
    </source>
</reference>
<dbReference type="EMBL" id="JAMKPW020000043">
    <property type="protein sequence ID" value="KAK8194237.1"/>
    <property type="molecule type" value="Genomic_DNA"/>
</dbReference>
<evidence type="ECO:0000313" key="1">
    <source>
        <dbReference type="EMBL" id="KAK8194237.1"/>
    </source>
</evidence>
<accession>A0ACC3S3Y1</accession>
<keyword evidence="2" id="KW-1185">Reference proteome</keyword>
<protein>
    <submittedName>
        <fullName evidence="1">Uncharacterized protein</fullName>
    </submittedName>
</protein>
<sequence>MIWSEARHYIHSEEVNTGMTPACFVNIEGTCIPQGFDSACMLQGVLTSLERVTEGAGDIETATGHCRVQQRASVNKVCYYCHIGNDVAPTSNVEEAAKDPRAAGGRRKAWRLAGKSCS</sequence>
<name>A0ACC3S3Y1_9PEZI</name>
<proteinExistence type="predicted"/>
<comment type="caution">
    <text evidence="1">The sequence shown here is derived from an EMBL/GenBank/DDBJ whole genome shotgun (WGS) entry which is preliminary data.</text>
</comment>